<reference evidence="1 2" key="1">
    <citation type="journal article" date="2013" name="Mar. Genomics">
        <title>Expression of sulfatases in Rhodopirellula baltica and the diversity of sulfatases in the genus Rhodopirellula.</title>
        <authorList>
            <person name="Wegner C.E."/>
            <person name="Richter-Heitmann T."/>
            <person name="Klindworth A."/>
            <person name="Klockow C."/>
            <person name="Richter M."/>
            <person name="Achstetter T."/>
            <person name="Glockner F.O."/>
            <person name="Harder J."/>
        </authorList>
    </citation>
    <scope>NUCLEOTIDE SEQUENCE [LARGE SCALE GENOMIC DNA]</scope>
    <source>
        <strain evidence="1 2">SH28</strain>
    </source>
</reference>
<organism evidence="1 2">
    <name type="scientific">Rhodopirellula baltica SH28</name>
    <dbReference type="NCBI Taxonomy" id="993517"/>
    <lineage>
        <taxon>Bacteria</taxon>
        <taxon>Pseudomonadati</taxon>
        <taxon>Planctomycetota</taxon>
        <taxon>Planctomycetia</taxon>
        <taxon>Pirellulales</taxon>
        <taxon>Pirellulaceae</taxon>
        <taxon>Rhodopirellula</taxon>
    </lineage>
</organism>
<dbReference type="EMBL" id="AMCW01000137">
    <property type="protein sequence ID" value="EKJ99777.1"/>
    <property type="molecule type" value="Genomic_DNA"/>
</dbReference>
<dbReference type="Proteomes" id="UP000007993">
    <property type="component" value="Unassembled WGS sequence"/>
</dbReference>
<proteinExistence type="predicted"/>
<dbReference type="AlphaFoldDB" id="K5DBH0"/>
<sequence>MTDRSFCQRFPRRNLFRFFGKRRKLPLRLHIRDMDVQTIA</sequence>
<evidence type="ECO:0000313" key="1">
    <source>
        <dbReference type="EMBL" id="EKJ99777.1"/>
    </source>
</evidence>
<name>K5DBH0_RHOBT</name>
<accession>K5DBH0</accession>
<evidence type="ECO:0000313" key="2">
    <source>
        <dbReference type="Proteomes" id="UP000007993"/>
    </source>
</evidence>
<protein>
    <submittedName>
        <fullName evidence="1">Uncharacterized protein</fullName>
    </submittedName>
</protein>
<gene>
    <name evidence="1" type="ORF">RBSH_04861</name>
</gene>
<comment type="caution">
    <text evidence="1">The sequence shown here is derived from an EMBL/GenBank/DDBJ whole genome shotgun (WGS) entry which is preliminary data.</text>
</comment>